<dbReference type="InterPro" id="IPR011008">
    <property type="entry name" value="Dimeric_a/b-barrel"/>
</dbReference>
<accession>A0A317K0K3</accession>
<gene>
    <name evidence="3" type="ORF">DLJ46_18410</name>
</gene>
<comment type="caution">
    <text evidence="3">The sequence shown here is derived from an EMBL/GenBank/DDBJ whole genome shotgun (WGS) entry which is preliminary data.</text>
</comment>
<dbReference type="EMBL" id="QGSV01000222">
    <property type="protein sequence ID" value="PWU46335.1"/>
    <property type="molecule type" value="Genomic_DNA"/>
</dbReference>
<sequence length="123" mass="13638">MKYVILIRHNPKAREVWASMPPEQRAEGLAVYAALTEDLVQSGELIVSEALADPSMAKRVSVRDGEVIASDGPFAEVKEHLAGFYLIECDSIDRAVQYAARIPEADFVEIEVRPVLDHISVDM</sequence>
<dbReference type="InterPro" id="IPR005545">
    <property type="entry name" value="YCII"/>
</dbReference>
<dbReference type="PANTHER" id="PTHR35174:SF3">
    <property type="entry name" value="BLL7171 PROTEIN"/>
    <property type="match status" value="1"/>
</dbReference>
<protein>
    <recommendedName>
        <fullName evidence="2">YCII-related domain-containing protein</fullName>
    </recommendedName>
</protein>
<reference evidence="4" key="1">
    <citation type="submission" date="2018-05" db="EMBL/GenBank/DDBJ databases">
        <title>Micromonospora globispora sp. nov. and Micromonospora rugosa sp. nov., isolated from marine sediment.</title>
        <authorList>
            <person name="Carro L."/>
            <person name="Aysel V."/>
            <person name="Cetin D."/>
            <person name="Igual J.M."/>
            <person name="Klenk H.-P."/>
            <person name="Trujillo M.E."/>
            <person name="Sahin N."/>
        </authorList>
    </citation>
    <scope>NUCLEOTIDE SEQUENCE [LARGE SCALE GENOMIC DNA]</scope>
    <source>
        <strain evidence="4">S2904</strain>
    </source>
</reference>
<evidence type="ECO:0000313" key="3">
    <source>
        <dbReference type="EMBL" id="PWU46335.1"/>
    </source>
</evidence>
<dbReference type="Pfam" id="PF03795">
    <property type="entry name" value="YCII"/>
    <property type="match status" value="1"/>
</dbReference>
<dbReference type="AlphaFoldDB" id="A0A317K0K3"/>
<dbReference type="Proteomes" id="UP000245683">
    <property type="component" value="Unassembled WGS sequence"/>
</dbReference>
<dbReference type="Gene3D" id="3.30.70.1060">
    <property type="entry name" value="Dimeric alpha+beta barrel"/>
    <property type="match status" value="1"/>
</dbReference>
<organism evidence="3 4">
    <name type="scientific">Micromonospora globispora</name>
    <dbReference type="NCBI Taxonomy" id="1450148"/>
    <lineage>
        <taxon>Bacteria</taxon>
        <taxon>Bacillati</taxon>
        <taxon>Actinomycetota</taxon>
        <taxon>Actinomycetes</taxon>
        <taxon>Micromonosporales</taxon>
        <taxon>Micromonosporaceae</taxon>
        <taxon>Micromonospora</taxon>
    </lineage>
</organism>
<feature type="domain" description="YCII-related" evidence="2">
    <location>
        <begin position="1"/>
        <end position="117"/>
    </location>
</feature>
<comment type="similarity">
    <text evidence="1">Belongs to the YciI family.</text>
</comment>
<dbReference type="SUPFAM" id="SSF54909">
    <property type="entry name" value="Dimeric alpha+beta barrel"/>
    <property type="match status" value="1"/>
</dbReference>
<evidence type="ECO:0000313" key="4">
    <source>
        <dbReference type="Proteomes" id="UP000245683"/>
    </source>
</evidence>
<name>A0A317K0K3_9ACTN</name>
<dbReference type="OrthoDB" id="668782at2"/>
<proteinExistence type="inferred from homology"/>
<dbReference type="PANTHER" id="PTHR35174">
    <property type="entry name" value="BLL7171 PROTEIN-RELATED"/>
    <property type="match status" value="1"/>
</dbReference>
<keyword evidence="4" id="KW-1185">Reference proteome</keyword>
<evidence type="ECO:0000256" key="1">
    <source>
        <dbReference type="ARBA" id="ARBA00007689"/>
    </source>
</evidence>
<dbReference type="RefSeq" id="WP_109945875.1">
    <property type="nucleotide sequence ID" value="NZ_QGGF01000474.1"/>
</dbReference>
<evidence type="ECO:0000259" key="2">
    <source>
        <dbReference type="Pfam" id="PF03795"/>
    </source>
</evidence>